<dbReference type="Proteomes" id="UP000476338">
    <property type="component" value="Unassembled WGS sequence"/>
</dbReference>
<evidence type="ECO:0000313" key="3">
    <source>
        <dbReference type="Proteomes" id="UP000476338"/>
    </source>
</evidence>
<comment type="caution">
    <text evidence="2">The sequence shown here is derived from an EMBL/GenBank/DDBJ whole genome shotgun (WGS) entry which is preliminary data.</text>
</comment>
<dbReference type="InterPro" id="IPR037171">
    <property type="entry name" value="NagB/RpiA_transferase-like"/>
</dbReference>
<keyword evidence="3" id="KW-1185">Reference proteome</keyword>
<evidence type="ECO:0000259" key="1">
    <source>
        <dbReference type="Pfam" id="PF02589"/>
    </source>
</evidence>
<dbReference type="Pfam" id="PF02589">
    <property type="entry name" value="LUD_dom"/>
    <property type="match status" value="1"/>
</dbReference>
<proteinExistence type="predicted"/>
<dbReference type="SUPFAM" id="SSF100950">
    <property type="entry name" value="NagB/RpiA/CoA transferase-like"/>
    <property type="match status" value="1"/>
</dbReference>
<organism evidence="2 3">
    <name type="scientific">Campylobacter portucalensis</name>
    <dbReference type="NCBI Taxonomy" id="2608384"/>
    <lineage>
        <taxon>Bacteria</taxon>
        <taxon>Pseudomonadati</taxon>
        <taxon>Campylobacterota</taxon>
        <taxon>Epsilonproteobacteria</taxon>
        <taxon>Campylobacterales</taxon>
        <taxon>Campylobacteraceae</taxon>
        <taxon>Campylobacter</taxon>
    </lineage>
</organism>
<dbReference type="PANTHER" id="PTHR43682:SF1">
    <property type="entry name" value="LACTATE UTILIZATION PROTEIN C"/>
    <property type="match status" value="1"/>
</dbReference>
<dbReference type="EMBL" id="VWSJ01000018">
    <property type="protein sequence ID" value="MSN96555.1"/>
    <property type="molecule type" value="Genomic_DNA"/>
</dbReference>
<accession>A0A6L5WKM6</accession>
<dbReference type="Gene3D" id="3.40.50.10420">
    <property type="entry name" value="NagB/RpiA/CoA transferase-like"/>
    <property type="match status" value="1"/>
</dbReference>
<dbReference type="InterPro" id="IPR003741">
    <property type="entry name" value="LUD_dom"/>
</dbReference>
<dbReference type="RefSeq" id="WP_154570822.1">
    <property type="nucleotide sequence ID" value="NZ_VWSJ01000018.1"/>
</dbReference>
<reference evidence="2 3" key="1">
    <citation type="submission" date="2019-09" db="EMBL/GenBank/DDBJ databases">
        <authorList>
            <person name="Silva M."/>
            <person name="Pereira G."/>
            <person name="Lopes-Da-Costa L."/>
            <person name="Silva E."/>
        </authorList>
    </citation>
    <scope>NUCLEOTIDE SEQUENCE [LARGE SCALE GENOMIC DNA]</scope>
    <source>
        <strain evidence="2 3">FMV-PI01</strain>
    </source>
</reference>
<gene>
    <name evidence="2" type="ORF">F1B92_05130</name>
</gene>
<name>A0A6L5WKM6_9BACT</name>
<sequence>MNSKEKILSNLDNAKIKNLEIQRVDPVNHIKHNANNLVEEYITRAIENKAIVIDTKKSNLVDEINKIIEKEEASNLIYPNGLPIEIDNIRIKNKFKFCEQIETFKEHLFAYDVSIINARFGVSSHGNFCVTSSKDQPRILSLTSKLCIVLLKKENILESMSEALKRIKKEAEKLPTNILFICGPSRTSDIELQTVMGVHGSQIVYVLVY</sequence>
<reference evidence="2 3" key="2">
    <citation type="submission" date="2020-03" db="EMBL/GenBank/DDBJ databases">
        <title>Campylobacter portucalensis sp. nov., a new species of Campylobacter isolated from the reproductive tract of bulls.</title>
        <authorList>
            <person name="Silva M.F."/>
            <person name="Pereira G."/>
            <person name="Carneiro C."/>
            <person name="Hemphill A."/>
            <person name="Mateus L."/>
            <person name="Lopes-Da-Costa L."/>
            <person name="Silva E."/>
        </authorList>
    </citation>
    <scope>NUCLEOTIDE SEQUENCE [LARGE SCALE GENOMIC DNA]</scope>
    <source>
        <strain evidence="2 3">FMV-PI01</strain>
    </source>
</reference>
<evidence type="ECO:0000313" key="2">
    <source>
        <dbReference type="EMBL" id="MSN96555.1"/>
    </source>
</evidence>
<feature type="domain" description="LUD" evidence="1">
    <location>
        <begin position="39"/>
        <end position="208"/>
    </location>
</feature>
<dbReference type="PANTHER" id="PTHR43682">
    <property type="entry name" value="LACTATE UTILIZATION PROTEIN C"/>
    <property type="match status" value="1"/>
</dbReference>
<dbReference type="AlphaFoldDB" id="A0A6L5WKM6"/>
<protein>
    <submittedName>
        <fullName evidence="2">Lactate utilization protein C</fullName>
    </submittedName>
</protein>
<dbReference type="InterPro" id="IPR024185">
    <property type="entry name" value="FTHF_cligase-like_sf"/>
</dbReference>